<dbReference type="RefSeq" id="WP_012762985.1">
    <property type="nucleotide sequence ID" value="NZ_CATWFT010000019.1"/>
</dbReference>
<gene>
    <name evidence="2" type="ORF">DEE74_21015</name>
    <name evidence="1" type="ORF">R38712_04408</name>
</gene>
<reference evidence="1 3" key="2">
    <citation type="submission" date="2023-07" db="EMBL/GenBank/DDBJ databases">
        <authorList>
            <person name="Peeters C."/>
        </authorList>
    </citation>
    <scope>NUCLEOTIDE SEQUENCE [LARGE SCALE GENOMIC DNA]</scope>
    <source>
        <strain evidence="1 3">R-38712</strain>
    </source>
</reference>
<dbReference type="EMBL" id="QGBI01000024">
    <property type="protein sequence ID" value="MBX3892352.1"/>
    <property type="molecule type" value="Genomic_DNA"/>
</dbReference>
<evidence type="ECO:0000313" key="1">
    <source>
        <dbReference type="EMBL" id="CAJ0730519.1"/>
    </source>
</evidence>
<evidence type="ECO:0000313" key="4">
    <source>
        <dbReference type="Proteomes" id="UP001199322"/>
    </source>
</evidence>
<evidence type="ECO:0000313" key="3">
    <source>
        <dbReference type="Proteomes" id="UP001189303"/>
    </source>
</evidence>
<dbReference type="Proteomes" id="UP001189303">
    <property type="component" value="Unassembled WGS sequence"/>
</dbReference>
<keyword evidence="3" id="KW-1185">Reference proteome</keyword>
<organism evidence="2 4">
    <name type="scientific">Ralstonia pickettii</name>
    <name type="common">Burkholderia pickettii</name>
    <dbReference type="NCBI Taxonomy" id="329"/>
    <lineage>
        <taxon>Bacteria</taxon>
        <taxon>Pseudomonadati</taxon>
        <taxon>Pseudomonadota</taxon>
        <taxon>Betaproteobacteria</taxon>
        <taxon>Burkholderiales</taxon>
        <taxon>Burkholderiaceae</taxon>
        <taxon>Ralstonia</taxon>
    </lineage>
</organism>
<reference evidence="2" key="1">
    <citation type="submission" date="2018-06" db="EMBL/GenBank/DDBJ databases">
        <authorList>
            <person name="O'Rourke A."/>
        </authorList>
    </citation>
    <scope>NUCLEOTIDE SEQUENCE</scope>
    <source>
        <strain evidence="2">132550021-3</strain>
    </source>
</reference>
<comment type="caution">
    <text evidence="2">The sequence shown here is derived from an EMBL/GenBank/DDBJ whole genome shotgun (WGS) entry which is preliminary data.</text>
</comment>
<dbReference type="Proteomes" id="UP001199322">
    <property type="component" value="Unassembled WGS sequence"/>
</dbReference>
<protein>
    <submittedName>
        <fullName evidence="2">Uncharacterized protein</fullName>
    </submittedName>
</protein>
<sequence length="233" mass="24773">MYKFLLAIVVGLALEGCSVTRDGVRLGVGPSTSDIDNARSQLQRNAESSAAKKVVAGALNSQATAGLILVGAVGPLRKLDEAERNKAYAEYVQIAEKWHPGQPAIVSQKDFVAEVGGWTSIETFSVPGLFNLRAPVVVRNADLDTIGFASTAGSMFLGTTGDLVAAKSNLDGLVLVDRVLCKDSAADYRDCAAQYQRGRFDLSSGAELDRSMKPKEDGVHIDTITFKVLPAKN</sequence>
<accession>A0A2P4REM7</accession>
<name>A0A2P4REM7_RALPI</name>
<evidence type="ECO:0000313" key="2">
    <source>
        <dbReference type="EMBL" id="MBX3892352.1"/>
    </source>
</evidence>
<proteinExistence type="predicted"/>
<dbReference type="AlphaFoldDB" id="A0A2P4REM7"/>
<dbReference type="EMBL" id="CATWFT010000019">
    <property type="protein sequence ID" value="CAJ0730519.1"/>
    <property type="molecule type" value="Genomic_DNA"/>
</dbReference>